<gene>
    <name evidence="9" type="primary">perR</name>
    <name evidence="9" type="ORF">TKV_c16390</name>
</gene>
<dbReference type="HOGENOM" id="CLU_096072_4_2_9"/>
<evidence type="ECO:0000256" key="3">
    <source>
        <dbReference type="ARBA" id="ARBA00022723"/>
    </source>
</evidence>
<dbReference type="AlphaFoldDB" id="A0A097ASJ8"/>
<proteinExistence type="inferred from homology"/>
<dbReference type="STRING" id="2325.TKV_c16390"/>
<reference evidence="10" key="1">
    <citation type="journal article" date="2015" name="Genome Announc.">
        <title>Whole-Genome Sequences of 80 Environmental and Clinical Isolates of Burkholderia pseudomallei.</title>
        <authorList>
            <person name="Johnson S.L."/>
            <person name="Baker A.L."/>
            <person name="Chain P.S."/>
            <person name="Currie B.J."/>
            <person name="Daligault H.E."/>
            <person name="Davenport K.W."/>
            <person name="Davis C.B."/>
            <person name="Inglis T.J."/>
            <person name="Kaestli M."/>
            <person name="Koren S."/>
            <person name="Mayo M."/>
            <person name="Merritt A.J."/>
            <person name="Price E.P."/>
            <person name="Sarovich D.S."/>
            <person name="Warner J."/>
            <person name="Rosovitz M.J."/>
        </authorList>
    </citation>
    <scope>NUCLEOTIDE SEQUENCE [LARGE SCALE GENOMIC DNA]</scope>
    <source>
        <strain evidence="10">DSM 2030</strain>
    </source>
</reference>
<dbReference type="EMBL" id="CP009170">
    <property type="protein sequence ID" value="AIS52793.1"/>
    <property type="molecule type" value="Genomic_DNA"/>
</dbReference>
<comment type="cofactor">
    <cofactor evidence="8">
        <name>Zn(2+)</name>
        <dbReference type="ChEBI" id="CHEBI:29105"/>
    </cofactor>
    <text evidence="8">Binds 1 zinc ion per subunit.</text>
</comment>
<feature type="binding site" evidence="8">
    <location>
        <position position="94"/>
    </location>
    <ligand>
        <name>Zn(2+)</name>
        <dbReference type="ChEBI" id="CHEBI:29105"/>
    </ligand>
</feature>
<evidence type="ECO:0000313" key="9">
    <source>
        <dbReference type="EMBL" id="AIS52793.1"/>
    </source>
</evidence>
<sequence>MEETAALLKQKGLKVTPQRLAILNLLKNTKEHPTAETIYKKLSSDFPTMSLATVYKTLEVLKNMGLIQELNVGEGSFRYDANTKSHPHVVCISCGKVEDLDESLLKDVMEEVKKHTDYQLVEQKLYFYGYCPNCQHKITN</sequence>
<name>A0A097ASJ8_THEKI</name>
<dbReference type="Gene3D" id="1.10.10.10">
    <property type="entry name" value="Winged helix-like DNA-binding domain superfamily/Winged helix DNA-binding domain"/>
    <property type="match status" value="1"/>
</dbReference>
<keyword evidence="3 8" id="KW-0479">Metal-binding</keyword>
<evidence type="ECO:0000256" key="1">
    <source>
        <dbReference type="ARBA" id="ARBA00007957"/>
    </source>
</evidence>
<dbReference type="InterPro" id="IPR002481">
    <property type="entry name" value="FUR"/>
</dbReference>
<dbReference type="RefSeq" id="WP_049685488.1">
    <property type="nucleotide sequence ID" value="NZ_CP009170.1"/>
</dbReference>
<dbReference type="InterPro" id="IPR036390">
    <property type="entry name" value="WH_DNA-bd_sf"/>
</dbReference>
<keyword evidence="6" id="KW-0238">DNA-binding</keyword>
<dbReference type="KEGG" id="tki:TKV_c16390"/>
<keyword evidence="5" id="KW-0805">Transcription regulation</keyword>
<keyword evidence="10" id="KW-1185">Reference proteome</keyword>
<dbReference type="InterPro" id="IPR036388">
    <property type="entry name" value="WH-like_DNA-bd_sf"/>
</dbReference>
<dbReference type="PANTHER" id="PTHR33202">
    <property type="entry name" value="ZINC UPTAKE REGULATION PROTEIN"/>
    <property type="match status" value="1"/>
</dbReference>
<evidence type="ECO:0000256" key="4">
    <source>
        <dbReference type="ARBA" id="ARBA00022833"/>
    </source>
</evidence>
<accession>A0A097ASJ8</accession>
<comment type="similarity">
    <text evidence="1">Belongs to the Fur family.</text>
</comment>
<dbReference type="eggNOG" id="COG0735">
    <property type="taxonomic scope" value="Bacteria"/>
</dbReference>
<dbReference type="Pfam" id="PF01475">
    <property type="entry name" value="FUR"/>
    <property type="match status" value="1"/>
</dbReference>
<evidence type="ECO:0000313" key="10">
    <source>
        <dbReference type="Proteomes" id="UP000029669"/>
    </source>
</evidence>
<feature type="binding site" evidence="8">
    <location>
        <position position="134"/>
    </location>
    <ligand>
        <name>Zn(2+)</name>
        <dbReference type="ChEBI" id="CHEBI:29105"/>
    </ligand>
</feature>
<evidence type="ECO:0000256" key="5">
    <source>
        <dbReference type="ARBA" id="ARBA00023015"/>
    </source>
</evidence>
<keyword evidence="7" id="KW-0804">Transcription</keyword>
<dbReference type="SUPFAM" id="SSF46785">
    <property type="entry name" value="Winged helix' DNA-binding domain"/>
    <property type="match status" value="1"/>
</dbReference>
<dbReference type="GO" id="GO:0003700">
    <property type="term" value="F:DNA-binding transcription factor activity"/>
    <property type="evidence" value="ECO:0007669"/>
    <property type="project" value="InterPro"/>
</dbReference>
<dbReference type="OrthoDB" id="8659436at2"/>
<evidence type="ECO:0000256" key="2">
    <source>
        <dbReference type="ARBA" id="ARBA00022491"/>
    </source>
</evidence>
<protein>
    <submittedName>
        <fullName evidence="9">Transcriptional regulator PerR</fullName>
    </submittedName>
</protein>
<dbReference type="InterPro" id="IPR043135">
    <property type="entry name" value="Fur_C"/>
</dbReference>
<keyword evidence="2" id="KW-0678">Repressor</keyword>
<dbReference type="Gene3D" id="3.30.1490.190">
    <property type="match status" value="1"/>
</dbReference>
<dbReference type="GO" id="GO:0000976">
    <property type="term" value="F:transcription cis-regulatory region binding"/>
    <property type="evidence" value="ECO:0007669"/>
    <property type="project" value="TreeGrafter"/>
</dbReference>
<dbReference type="GO" id="GO:1900376">
    <property type="term" value="P:regulation of secondary metabolite biosynthetic process"/>
    <property type="evidence" value="ECO:0007669"/>
    <property type="project" value="TreeGrafter"/>
</dbReference>
<feature type="binding site" evidence="8">
    <location>
        <position position="131"/>
    </location>
    <ligand>
        <name>Zn(2+)</name>
        <dbReference type="ChEBI" id="CHEBI:29105"/>
    </ligand>
</feature>
<evidence type="ECO:0000256" key="7">
    <source>
        <dbReference type="ARBA" id="ARBA00023163"/>
    </source>
</evidence>
<keyword evidence="4 8" id="KW-0862">Zinc</keyword>
<evidence type="ECO:0000256" key="8">
    <source>
        <dbReference type="PIRSR" id="PIRSR602481-1"/>
    </source>
</evidence>
<dbReference type="CDD" id="cd07153">
    <property type="entry name" value="Fur_like"/>
    <property type="match status" value="1"/>
</dbReference>
<evidence type="ECO:0000256" key="6">
    <source>
        <dbReference type="ARBA" id="ARBA00023125"/>
    </source>
</evidence>
<feature type="binding site" evidence="8">
    <location>
        <position position="91"/>
    </location>
    <ligand>
        <name>Zn(2+)</name>
        <dbReference type="ChEBI" id="CHEBI:29105"/>
    </ligand>
</feature>
<dbReference type="FunFam" id="1.10.10.10:FF:000051">
    <property type="entry name" value="Fur family transcriptional regulator"/>
    <property type="match status" value="1"/>
</dbReference>
<dbReference type="PANTHER" id="PTHR33202:SF8">
    <property type="entry name" value="PEROXIDE-RESPONSIVE REPRESSOR PERR"/>
    <property type="match status" value="1"/>
</dbReference>
<organism evidence="9 10">
    <name type="scientific">Thermoanaerobacter kivui</name>
    <name type="common">Acetogenium kivui</name>
    <dbReference type="NCBI Taxonomy" id="2325"/>
    <lineage>
        <taxon>Bacteria</taxon>
        <taxon>Bacillati</taxon>
        <taxon>Bacillota</taxon>
        <taxon>Clostridia</taxon>
        <taxon>Thermoanaerobacterales</taxon>
        <taxon>Thermoanaerobacteraceae</taxon>
        <taxon>Thermoanaerobacter</taxon>
    </lineage>
</organism>
<dbReference type="GO" id="GO:0045892">
    <property type="term" value="P:negative regulation of DNA-templated transcription"/>
    <property type="evidence" value="ECO:0007669"/>
    <property type="project" value="TreeGrafter"/>
</dbReference>
<dbReference type="GO" id="GO:0008270">
    <property type="term" value="F:zinc ion binding"/>
    <property type="evidence" value="ECO:0007669"/>
    <property type="project" value="TreeGrafter"/>
</dbReference>
<dbReference type="Proteomes" id="UP000029669">
    <property type="component" value="Chromosome"/>
</dbReference>